<dbReference type="AlphaFoldDB" id="A0A840QA82"/>
<reference evidence="2 3" key="1">
    <citation type="submission" date="2020-08" db="EMBL/GenBank/DDBJ databases">
        <title>Sequencing the genomes of 1000 actinobacteria strains.</title>
        <authorList>
            <person name="Klenk H.-P."/>
        </authorList>
    </citation>
    <scope>NUCLEOTIDE SEQUENCE [LARGE SCALE GENOMIC DNA]</scope>
    <source>
        <strain evidence="2 3">DSM 45584</strain>
    </source>
</reference>
<feature type="domain" description="DUF6879" evidence="1">
    <location>
        <begin position="6"/>
        <end position="168"/>
    </location>
</feature>
<evidence type="ECO:0000259" key="1">
    <source>
        <dbReference type="Pfam" id="PF21806"/>
    </source>
</evidence>
<name>A0A840QA82_9PSEU</name>
<organism evidence="2 3">
    <name type="scientific">Saccharopolyspora phatthalungensis</name>
    <dbReference type="NCBI Taxonomy" id="664693"/>
    <lineage>
        <taxon>Bacteria</taxon>
        <taxon>Bacillati</taxon>
        <taxon>Actinomycetota</taxon>
        <taxon>Actinomycetes</taxon>
        <taxon>Pseudonocardiales</taxon>
        <taxon>Pseudonocardiaceae</taxon>
        <taxon>Saccharopolyspora</taxon>
    </lineage>
</organism>
<protein>
    <recommendedName>
        <fullName evidence="1">DUF6879 domain-containing protein</fullName>
    </recommendedName>
</protein>
<proteinExistence type="predicted"/>
<dbReference type="Proteomes" id="UP000584374">
    <property type="component" value="Unassembled WGS sequence"/>
</dbReference>
<evidence type="ECO:0000313" key="2">
    <source>
        <dbReference type="EMBL" id="MBB5155568.1"/>
    </source>
</evidence>
<keyword evidence="3" id="KW-1185">Reference proteome</keyword>
<evidence type="ECO:0000313" key="3">
    <source>
        <dbReference type="Proteomes" id="UP000584374"/>
    </source>
</evidence>
<dbReference type="RefSeq" id="WP_184726885.1">
    <property type="nucleotide sequence ID" value="NZ_JACHIW010000001.1"/>
</dbReference>
<dbReference type="Pfam" id="PF21806">
    <property type="entry name" value="DUF6879"/>
    <property type="match status" value="1"/>
</dbReference>
<dbReference type="InterPro" id="IPR049244">
    <property type="entry name" value="DUF6879"/>
</dbReference>
<sequence>MILTGEQFGDRFDNCQRSAWRFECQPTYTMPREQENLRRWRAGESKPEGHNAGWHETVREIVTSGRTIGRVRTVRQPLTEYQRYQLAWGIPGNIAAGEDIRILDLTDLDLDLPSHDFWLFDESLVVDLNFNPDGTLLNIDQRENPDLTQYLKWQATALAHAVSFSEWNART</sequence>
<accession>A0A840QA82</accession>
<dbReference type="EMBL" id="JACHIW010000001">
    <property type="protein sequence ID" value="MBB5155568.1"/>
    <property type="molecule type" value="Genomic_DNA"/>
</dbReference>
<comment type="caution">
    <text evidence="2">The sequence shown here is derived from an EMBL/GenBank/DDBJ whole genome shotgun (WGS) entry which is preliminary data.</text>
</comment>
<gene>
    <name evidence="2" type="ORF">BJ970_003102</name>
</gene>